<dbReference type="InterPro" id="IPR050581">
    <property type="entry name" value="CRR_secretory_protein"/>
</dbReference>
<reference evidence="9" key="1">
    <citation type="submission" date="2016-06" db="EMBL/GenBank/DDBJ databases">
        <title>Parallel loss of symbiosis genes in relatives of nitrogen-fixing non-legume Parasponia.</title>
        <authorList>
            <person name="Van Velzen R."/>
            <person name="Holmer R."/>
            <person name="Bu F."/>
            <person name="Rutten L."/>
            <person name="Van Zeijl A."/>
            <person name="Liu W."/>
            <person name="Santuari L."/>
            <person name="Cao Q."/>
            <person name="Sharma T."/>
            <person name="Shen D."/>
            <person name="Roswanjaya Y."/>
            <person name="Wardhani T."/>
            <person name="Kalhor M.S."/>
            <person name="Jansen J."/>
            <person name="Van den Hoogen J."/>
            <person name="Gungor B."/>
            <person name="Hartog M."/>
            <person name="Hontelez J."/>
            <person name="Verver J."/>
            <person name="Yang W.-C."/>
            <person name="Schijlen E."/>
            <person name="Repin R."/>
            <person name="Schilthuizen M."/>
            <person name="Schranz E."/>
            <person name="Heidstra R."/>
            <person name="Miyata K."/>
            <person name="Fedorova E."/>
            <person name="Kohlen W."/>
            <person name="Bisseling T."/>
            <person name="Smit S."/>
            <person name="Geurts R."/>
        </authorList>
    </citation>
    <scope>NUCLEOTIDE SEQUENCE [LARGE SCALE GENOMIC DNA]</scope>
    <source>
        <strain evidence="9">cv. RG33-2</strain>
    </source>
</reference>
<proteinExistence type="inferred from homology"/>
<keyword evidence="2" id="KW-0964">Secreted</keyword>
<dbReference type="Gene3D" id="3.30.430.20">
    <property type="entry name" value="Gnk2 domain, C-X8-C-X2-C motif"/>
    <property type="match status" value="1"/>
</dbReference>
<evidence type="ECO:0000313" key="9">
    <source>
        <dbReference type="Proteomes" id="UP000237000"/>
    </source>
</evidence>
<dbReference type="PANTHER" id="PTHR32411:SF43">
    <property type="entry name" value="CYSTEINE-RICH REPEAT SECRETORY PROTEIN 38"/>
    <property type="match status" value="1"/>
</dbReference>
<keyword evidence="4" id="KW-0677">Repeat</keyword>
<accession>A0A2P5BT66</accession>
<dbReference type="Proteomes" id="UP000237000">
    <property type="component" value="Unassembled WGS sequence"/>
</dbReference>
<keyword evidence="3 6" id="KW-0732">Signal</keyword>
<sequence>MSLQNSSTKTIITFLCFLTSYSLLLPTHSEAGSLTSYCTTTGNFTSNDSYDKNSKELLGYFNYKLNRNDFALGSKGHGPDQADGLAYCYYGVSAKDCQKCIAEAGHRILQRCPYSKEVIVIYENCMLKYSNVSFFGKLESYQISLVIRGAENASSPAEFDGKKMQLLSSIAGEVSRMPRLTATGDFLVD</sequence>
<dbReference type="GO" id="GO:0005576">
    <property type="term" value="C:extracellular region"/>
    <property type="evidence" value="ECO:0007669"/>
    <property type="project" value="UniProtKB-SubCell"/>
</dbReference>
<comment type="subcellular location">
    <subcellularLocation>
        <location evidence="1">Secreted</location>
    </subcellularLocation>
</comment>
<organism evidence="8 9">
    <name type="scientific">Trema orientale</name>
    <name type="common">Charcoal tree</name>
    <name type="synonym">Celtis orientalis</name>
    <dbReference type="NCBI Taxonomy" id="63057"/>
    <lineage>
        <taxon>Eukaryota</taxon>
        <taxon>Viridiplantae</taxon>
        <taxon>Streptophyta</taxon>
        <taxon>Embryophyta</taxon>
        <taxon>Tracheophyta</taxon>
        <taxon>Spermatophyta</taxon>
        <taxon>Magnoliopsida</taxon>
        <taxon>eudicotyledons</taxon>
        <taxon>Gunneridae</taxon>
        <taxon>Pentapetalae</taxon>
        <taxon>rosids</taxon>
        <taxon>fabids</taxon>
        <taxon>Rosales</taxon>
        <taxon>Cannabaceae</taxon>
        <taxon>Trema</taxon>
    </lineage>
</organism>
<dbReference type="CDD" id="cd23509">
    <property type="entry name" value="Gnk2-like"/>
    <property type="match status" value="1"/>
</dbReference>
<dbReference type="OrthoDB" id="696781at2759"/>
<dbReference type="InParanoid" id="A0A2P5BT66"/>
<gene>
    <name evidence="8" type="ORF">TorRG33x02_310090</name>
</gene>
<feature type="signal peptide" evidence="6">
    <location>
        <begin position="1"/>
        <end position="31"/>
    </location>
</feature>
<evidence type="ECO:0000256" key="3">
    <source>
        <dbReference type="ARBA" id="ARBA00022729"/>
    </source>
</evidence>
<evidence type="ECO:0000256" key="2">
    <source>
        <dbReference type="ARBA" id="ARBA00022525"/>
    </source>
</evidence>
<dbReference type="InterPro" id="IPR002902">
    <property type="entry name" value="GNK2"/>
</dbReference>
<dbReference type="AlphaFoldDB" id="A0A2P5BT66"/>
<evidence type="ECO:0000313" key="8">
    <source>
        <dbReference type="EMBL" id="PON51950.1"/>
    </source>
</evidence>
<dbReference type="STRING" id="63057.A0A2P5BT66"/>
<comment type="similarity">
    <text evidence="5">Belongs to the cysteine-rich repeat secretory protein family.</text>
</comment>
<keyword evidence="9" id="KW-1185">Reference proteome</keyword>
<feature type="chain" id="PRO_5015196810" evidence="6">
    <location>
        <begin position="32"/>
        <end position="189"/>
    </location>
</feature>
<dbReference type="Pfam" id="PF01657">
    <property type="entry name" value="Stress-antifung"/>
    <property type="match status" value="1"/>
</dbReference>
<dbReference type="InterPro" id="IPR038408">
    <property type="entry name" value="GNK2_sf"/>
</dbReference>
<comment type="caution">
    <text evidence="8">The sequence shown here is derived from an EMBL/GenBank/DDBJ whole genome shotgun (WGS) entry which is preliminary data.</text>
</comment>
<feature type="domain" description="Gnk2-homologous" evidence="7">
    <location>
        <begin position="32"/>
        <end position="134"/>
    </location>
</feature>
<feature type="non-terminal residue" evidence="8">
    <location>
        <position position="189"/>
    </location>
</feature>
<dbReference type="PROSITE" id="PS51473">
    <property type="entry name" value="GNK2"/>
    <property type="match status" value="1"/>
</dbReference>
<evidence type="ECO:0000259" key="7">
    <source>
        <dbReference type="PROSITE" id="PS51473"/>
    </source>
</evidence>
<evidence type="ECO:0000256" key="5">
    <source>
        <dbReference type="ARBA" id="ARBA00038515"/>
    </source>
</evidence>
<evidence type="ECO:0000256" key="4">
    <source>
        <dbReference type="ARBA" id="ARBA00022737"/>
    </source>
</evidence>
<name>A0A2P5BT66_TREOI</name>
<evidence type="ECO:0000256" key="1">
    <source>
        <dbReference type="ARBA" id="ARBA00004613"/>
    </source>
</evidence>
<protein>
    <submittedName>
        <fullName evidence="8">Gnk2-like domain containing protein</fullName>
    </submittedName>
</protein>
<dbReference type="EMBL" id="JXTC01000466">
    <property type="protein sequence ID" value="PON51950.1"/>
    <property type="molecule type" value="Genomic_DNA"/>
</dbReference>
<evidence type="ECO:0000256" key="6">
    <source>
        <dbReference type="SAM" id="SignalP"/>
    </source>
</evidence>
<dbReference type="PANTHER" id="PTHR32411">
    <property type="entry name" value="CYSTEINE-RICH REPEAT SECRETORY PROTEIN 38-RELATED"/>
    <property type="match status" value="1"/>
</dbReference>